<dbReference type="Pfam" id="PF13632">
    <property type="entry name" value="Glyco_trans_2_3"/>
    <property type="match status" value="1"/>
</dbReference>
<organism evidence="9 10">
    <name type="scientific">Svornostia abyssi</name>
    <dbReference type="NCBI Taxonomy" id="2898438"/>
    <lineage>
        <taxon>Bacteria</taxon>
        <taxon>Bacillati</taxon>
        <taxon>Actinomycetota</taxon>
        <taxon>Thermoleophilia</taxon>
        <taxon>Solirubrobacterales</taxon>
        <taxon>Baekduiaceae</taxon>
        <taxon>Svornostia</taxon>
    </lineage>
</organism>
<feature type="transmembrane region" description="Helical" evidence="7">
    <location>
        <begin position="198"/>
        <end position="219"/>
    </location>
</feature>
<evidence type="ECO:0000256" key="4">
    <source>
        <dbReference type="ARBA" id="ARBA00022692"/>
    </source>
</evidence>
<reference evidence="10" key="1">
    <citation type="submission" date="2021-11" db="EMBL/GenBank/DDBJ databases">
        <title>Cultivation dependent microbiological survey of springs from the worlds oldest radium mine currently devoted to the extraction of radon-saturated water.</title>
        <authorList>
            <person name="Kapinusova G."/>
            <person name="Smrhova T."/>
            <person name="Strejcek M."/>
            <person name="Suman J."/>
            <person name="Jani K."/>
            <person name="Pajer P."/>
            <person name="Uhlik O."/>
        </authorList>
    </citation>
    <scope>NUCLEOTIDE SEQUENCE [LARGE SCALE GENOMIC DNA]</scope>
    <source>
        <strain evidence="10">J379</strain>
    </source>
</reference>
<evidence type="ECO:0000256" key="2">
    <source>
        <dbReference type="ARBA" id="ARBA00022676"/>
    </source>
</evidence>
<evidence type="ECO:0000256" key="5">
    <source>
        <dbReference type="ARBA" id="ARBA00022989"/>
    </source>
</evidence>
<feature type="domain" description="Glycosyltransferase 2-like" evidence="8">
    <location>
        <begin position="3"/>
        <end position="184"/>
    </location>
</feature>
<dbReference type="InterPro" id="IPR001173">
    <property type="entry name" value="Glyco_trans_2-like"/>
</dbReference>
<evidence type="ECO:0000313" key="10">
    <source>
        <dbReference type="Proteomes" id="UP001058860"/>
    </source>
</evidence>
<dbReference type="SUPFAM" id="SSF53448">
    <property type="entry name" value="Nucleotide-diphospho-sugar transferases"/>
    <property type="match status" value="1"/>
</dbReference>
<proteinExistence type="predicted"/>
<dbReference type="InterPro" id="IPR029044">
    <property type="entry name" value="Nucleotide-diphossugar_trans"/>
</dbReference>
<sequence>MHADAPRYAAAQFADPAVGGVQSLVRIYNRQHPLTWMQDLEFSVYGTLFQAGRNDWGTAGMGGNGQFNRLRALDDVSDTVGPWRDRLTEDQDLGLRLIGAGWQGRQDLRCIVDQQGLPGLRKLLRQRTRWSQGNLQAIGLLGTVWRAPRGLAPRIEQVAYLLMPFWQALVGLSLLVGVILAVTGQAAFWDGGATYELVYIYVLGFGGTIMGCVSARGWLRGLLAAQVYAFYSWLLWPVLIRSTFRQITERRDWAKTEREALEPEASAAA</sequence>
<keyword evidence="3 9" id="KW-0808">Transferase</keyword>
<dbReference type="PANTHER" id="PTHR43867:SF2">
    <property type="entry name" value="CELLULOSE SYNTHASE CATALYTIC SUBUNIT A [UDP-FORMING]"/>
    <property type="match status" value="1"/>
</dbReference>
<keyword evidence="6 7" id="KW-0472">Membrane</keyword>
<dbReference type="InterPro" id="IPR050321">
    <property type="entry name" value="Glycosyltr_2/OpgH_subfam"/>
</dbReference>
<evidence type="ECO:0000256" key="6">
    <source>
        <dbReference type="ARBA" id="ARBA00023136"/>
    </source>
</evidence>
<keyword evidence="4 7" id="KW-0812">Transmembrane</keyword>
<evidence type="ECO:0000256" key="3">
    <source>
        <dbReference type="ARBA" id="ARBA00022679"/>
    </source>
</evidence>
<dbReference type="GO" id="GO:0016757">
    <property type="term" value="F:glycosyltransferase activity"/>
    <property type="evidence" value="ECO:0007669"/>
    <property type="project" value="UniProtKB-KW"/>
</dbReference>
<protein>
    <submittedName>
        <fullName evidence="9">Glycosyltransferase</fullName>
        <ecNumber evidence="9">2.4.-.-</ecNumber>
    </submittedName>
</protein>
<keyword evidence="2 9" id="KW-0328">Glycosyltransferase</keyword>
<dbReference type="EMBL" id="CP088295">
    <property type="protein sequence ID" value="UUY06272.1"/>
    <property type="molecule type" value="Genomic_DNA"/>
</dbReference>
<feature type="transmembrane region" description="Helical" evidence="7">
    <location>
        <begin position="225"/>
        <end position="244"/>
    </location>
</feature>
<keyword evidence="10" id="KW-1185">Reference proteome</keyword>
<dbReference type="Gene3D" id="3.90.550.10">
    <property type="entry name" value="Spore Coat Polysaccharide Biosynthesis Protein SpsA, Chain A"/>
    <property type="match status" value="1"/>
</dbReference>
<dbReference type="Proteomes" id="UP001058860">
    <property type="component" value="Chromosome"/>
</dbReference>
<evidence type="ECO:0000313" key="9">
    <source>
        <dbReference type="EMBL" id="UUY06272.1"/>
    </source>
</evidence>
<accession>A0ABY5PNQ8</accession>
<comment type="subcellular location">
    <subcellularLocation>
        <location evidence="1">Membrane</location>
        <topology evidence="1">Multi-pass membrane protein</topology>
    </subcellularLocation>
</comment>
<feature type="transmembrane region" description="Helical" evidence="7">
    <location>
        <begin position="165"/>
        <end position="186"/>
    </location>
</feature>
<gene>
    <name evidence="9" type="ORF">LRS13_06630</name>
</gene>
<evidence type="ECO:0000259" key="8">
    <source>
        <dbReference type="Pfam" id="PF13632"/>
    </source>
</evidence>
<evidence type="ECO:0000256" key="7">
    <source>
        <dbReference type="SAM" id="Phobius"/>
    </source>
</evidence>
<evidence type="ECO:0000256" key="1">
    <source>
        <dbReference type="ARBA" id="ARBA00004141"/>
    </source>
</evidence>
<name>A0ABY5PNQ8_9ACTN</name>
<dbReference type="PANTHER" id="PTHR43867">
    <property type="entry name" value="CELLULOSE SYNTHASE CATALYTIC SUBUNIT A [UDP-FORMING]"/>
    <property type="match status" value="1"/>
</dbReference>
<dbReference type="EC" id="2.4.-.-" evidence="9"/>
<keyword evidence="5 7" id="KW-1133">Transmembrane helix</keyword>